<dbReference type="Pfam" id="PF03301">
    <property type="entry name" value="Trp_dioxygenase"/>
    <property type="match status" value="2"/>
</dbReference>
<evidence type="ECO:0000313" key="1">
    <source>
        <dbReference type="EMBL" id="GAA0279415.1"/>
    </source>
</evidence>
<proteinExistence type="predicted"/>
<name>A0ABP3EXK3_9ACTN</name>
<dbReference type="SUPFAM" id="SSF140959">
    <property type="entry name" value="Indolic compounds 2,3-dioxygenase-like"/>
    <property type="match status" value="1"/>
</dbReference>
<dbReference type="InterPro" id="IPR037217">
    <property type="entry name" value="Trp/Indoleamine_2_3_dOase-like"/>
</dbReference>
<dbReference type="RefSeq" id="WP_344154738.1">
    <property type="nucleotide sequence ID" value="NZ_BAAABV010000010.1"/>
</dbReference>
<reference evidence="2" key="1">
    <citation type="journal article" date="2019" name="Int. J. Syst. Evol. Microbiol.">
        <title>The Global Catalogue of Microorganisms (GCM) 10K type strain sequencing project: providing services to taxonomists for standard genome sequencing and annotation.</title>
        <authorList>
            <consortium name="The Broad Institute Genomics Platform"/>
            <consortium name="The Broad Institute Genome Sequencing Center for Infectious Disease"/>
            <person name="Wu L."/>
            <person name="Ma J."/>
        </authorList>
    </citation>
    <scope>NUCLEOTIDE SEQUENCE [LARGE SCALE GENOMIC DNA]</scope>
    <source>
        <strain evidence="2">JCM 4505</strain>
    </source>
</reference>
<dbReference type="Proteomes" id="UP001501867">
    <property type="component" value="Unassembled WGS sequence"/>
</dbReference>
<dbReference type="EMBL" id="BAAABV010000010">
    <property type="protein sequence ID" value="GAA0279415.1"/>
    <property type="molecule type" value="Genomic_DNA"/>
</dbReference>
<comment type="caution">
    <text evidence="1">The sequence shown here is derived from an EMBL/GenBank/DDBJ whole genome shotgun (WGS) entry which is preliminary data.</text>
</comment>
<dbReference type="PANTHER" id="PTHR10138">
    <property type="entry name" value="TRYPTOPHAN 2,3-DIOXYGENASE"/>
    <property type="match status" value="1"/>
</dbReference>
<keyword evidence="2" id="KW-1185">Reference proteome</keyword>
<protein>
    <submittedName>
        <fullName evidence="1">Tryptophan 2,3-dioxygenase family protein</fullName>
    </submittedName>
</protein>
<accession>A0ABP3EXK3</accession>
<dbReference type="InterPro" id="IPR004981">
    <property type="entry name" value="Trp_2_3_dOase"/>
</dbReference>
<organism evidence="1 2">
    <name type="scientific">Streptomyces polychromogenes</name>
    <dbReference type="NCBI Taxonomy" id="67342"/>
    <lineage>
        <taxon>Bacteria</taxon>
        <taxon>Bacillati</taxon>
        <taxon>Actinomycetota</taxon>
        <taxon>Actinomycetes</taxon>
        <taxon>Kitasatosporales</taxon>
        <taxon>Streptomycetaceae</taxon>
        <taxon>Streptomyces</taxon>
    </lineage>
</organism>
<dbReference type="Gene3D" id="1.20.58.480">
    <property type="match status" value="1"/>
</dbReference>
<sequence>MSETATVTYPEYLRLPELLSLQSPLADGVDDELLFITVHQVQELWFGQLLRDLSDARDRMLEGDPRAARARLVRSVSVTRALIAAIHPLRAMPPREFHAFRGVLGSSSGQQSAQYVEIAGLCGADWVRGEYGRRAVAGLAPGERERLHRRLAEPTLWEGFVALLAKAGFAVGTREERWEAYARLGAGPLDGDPAEFAELAELAEALVDHDEVWTEWRACHALLVERQIGGRPGTGGSSGTAHLRASVYRRFYPELWEARDAGFAEAPARCPMG</sequence>
<gene>
    <name evidence="1" type="ORF">GCM10010302_16410</name>
</gene>
<dbReference type="PANTHER" id="PTHR10138:SF0">
    <property type="entry name" value="TRYPTOPHAN 2,3-DIOXYGENASE"/>
    <property type="match status" value="1"/>
</dbReference>
<evidence type="ECO:0000313" key="2">
    <source>
        <dbReference type="Proteomes" id="UP001501867"/>
    </source>
</evidence>